<dbReference type="EMBL" id="AFYH01187601">
    <property type="status" value="NOT_ANNOTATED_CDS"/>
    <property type="molecule type" value="Genomic_DNA"/>
</dbReference>
<gene>
    <name evidence="2" type="primary">ALKBH4</name>
</gene>
<sequence length="328" mass="36826">MAEGNDPLSGAGNAARGSQYPLEFEESRLGFAHRESDPPLSCGCKGIRSCLICERQKGESEREARPQKKYAFTYDTATSLAVADDPNLAGWAFQFPGVFQLDNFVSEEEELELVHLMDQNEWKPSQSGRMKQDYGPKVNFKKQKLKAGGFSGLPSFSRMIVDRMRQHKFLEGFKPVEQCNLDYSPMRGSAINPHFDDSWLWGERLISLNLLSDTILSMSCDSQDLLSFSKTGTARSCRSSSVHGSSVFHSIPYNEIEVAVHLPRRSLVVLYGAARYQWQHAIHRYNIRSRRICCTFRELSIEFSCGGKQEALGETLLGVALCFQGSPV</sequence>
<dbReference type="GO" id="GO:0070938">
    <property type="term" value="C:contractile ring"/>
    <property type="evidence" value="ECO:0007669"/>
    <property type="project" value="TreeGrafter"/>
</dbReference>
<evidence type="ECO:0000256" key="1">
    <source>
        <dbReference type="ARBA" id="ARBA00001954"/>
    </source>
</evidence>
<evidence type="ECO:0000313" key="2">
    <source>
        <dbReference type="Ensembl" id="ENSLACP00000008650.1"/>
    </source>
</evidence>
<dbReference type="GO" id="GO:0030496">
    <property type="term" value="C:midbody"/>
    <property type="evidence" value="ECO:0007669"/>
    <property type="project" value="TreeGrafter"/>
</dbReference>
<dbReference type="PANTHER" id="PTHR12463">
    <property type="entry name" value="OXYGENASE-RELATED"/>
    <property type="match status" value="1"/>
</dbReference>
<reference evidence="2" key="3">
    <citation type="submission" date="2025-09" db="UniProtKB">
        <authorList>
            <consortium name="Ensembl"/>
        </authorList>
    </citation>
    <scope>IDENTIFICATION</scope>
</reference>
<dbReference type="InterPro" id="IPR032857">
    <property type="entry name" value="ALKBH4"/>
</dbReference>
<dbReference type="Proteomes" id="UP000008672">
    <property type="component" value="Unassembled WGS sequence"/>
</dbReference>
<name>H3AG79_LATCH</name>
<dbReference type="GeneTree" id="ENSGT00390000006344"/>
<dbReference type="GO" id="GO:0003779">
    <property type="term" value="F:actin binding"/>
    <property type="evidence" value="ECO:0007669"/>
    <property type="project" value="TreeGrafter"/>
</dbReference>
<protein>
    <submittedName>
        <fullName evidence="2">AlkB homolog 4, lysine demethylase</fullName>
    </submittedName>
</protein>
<keyword evidence="3" id="KW-1185">Reference proteome</keyword>
<dbReference type="Bgee" id="ENSLACG00000007646">
    <property type="expression patterns" value="Expressed in muscle tissue and 6 other cell types or tissues"/>
</dbReference>
<dbReference type="GO" id="GO:0031032">
    <property type="term" value="P:actomyosin structure organization"/>
    <property type="evidence" value="ECO:0007669"/>
    <property type="project" value="TreeGrafter"/>
</dbReference>
<dbReference type="InParanoid" id="H3AG79"/>
<dbReference type="AlphaFoldDB" id="H3AG79"/>
<comment type="cofactor">
    <cofactor evidence="1">
        <name>Fe(2+)</name>
        <dbReference type="ChEBI" id="CHEBI:29033"/>
    </cofactor>
</comment>
<dbReference type="InterPro" id="IPR037151">
    <property type="entry name" value="AlkB-like_sf"/>
</dbReference>
<dbReference type="eggNOG" id="KOG3959">
    <property type="taxonomic scope" value="Eukaryota"/>
</dbReference>
<reference evidence="2" key="2">
    <citation type="submission" date="2025-08" db="UniProtKB">
        <authorList>
            <consortium name="Ensembl"/>
        </authorList>
    </citation>
    <scope>IDENTIFICATION</scope>
</reference>
<dbReference type="GO" id="GO:0016491">
    <property type="term" value="F:oxidoreductase activity"/>
    <property type="evidence" value="ECO:0007669"/>
    <property type="project" value="TreeGrafter"/>
</dbReference>
<dbReference type="GO" id="GO:0070988">
    <property type="term" value="P:demethylation"/>
    <property type="evidence" value="ECO:0007669"/>
    <property type="project" value="InterPro"/>
</dbReference>
<dbReference type="GO" id="GO:0032451">
    <property type="term" value="F:demethylase activity"/>
    <property type="evidence" value="ECO:0007669"/>
    <property type="project" value="TreeGrafter"/>
</dbReference>
<organism evidence="2 3">
    <name type="scientific">Latimeria chalumnae</name>
    <name type="common">Coelacanth</name>
    <dbReference type="NCBI Taxonomy" id="7897"/>
    <lineage>
        <taxon>Eukaryota</taxon>
        <taxon>Metazoa</taxon>
        <taxon>Chordata</taxon>
        <taxon>Craniata</taxon>
        <taxon>Vertebrata</taxon>
        <taxon>Euteleostomi</taxon>
        <taxon>Coelacanthiformes</taxon>
        <taxon>Coelacanthidae</taxon>
        <taxon>Latimeria</taxon>
    </lineage>
</organism>
<dbReference type="SUPFAM" id="SSF51197">
    <property type="entry name" value="Clavaminate synthase-like"/>
    <property type="match status" value="1"/>
</dbReference>
<dbReference type="HOGENOM" id="CLU_060545_0_0_1"/>
<proteinExistence type="predicted"/>
<accession>H3AG79</accession>
<dbReference type="STRING" id="7897.ENSLACP00000008650"/>
<dbReference type="EMBL" id="AFYH01187600">
    <property type="status" value="NOT_ANNOTATED_CDS"/>
    <property type="molecule type" value="Genomic_DNA"/>
</dbReference>
<evidence type="ECO:0000313" key="3">
    <source>
        <dbReference type="Proteomes" id="UP000008672"/>
    </source>
</evidence>
<dbReference type="FunCoup" id="H3AG79">
    <property type="interactions" value="281"/>
</dbReference>
<dbReference type="EMBL" id="AFYH01187602">
    <property type="status" value="NOT_ANNOTATED_CDS"/>
    <property type="molecule type" value="Genomic_DNA"/>
</dbReference>
<reference evidence="3" key="1">
    <citation type="submission" date="2011-08" db="EMBL/GenBank/DDBJ databases">
        <title>The draft genome of Latimeria chalumnae.</title>
        <authorList>
            <person name="Di Palma F."/>
            <person name="Alfoldi J."/>
            <person name="Johnson J."/>
            <person name="Berlin A."/>
            <person name="Gnerre S."/>
            <person name="Jaffe D."/>
            <person name="MacCallum I."/>
            <person name="Young S."/>
            <person name="Walker B.J."/>
            <person name="Lander E."/>
            <person name="Lindblad-Toh K."/>
        </authorList>
    </citation>
    <scope>NUCLEOTIDE SEQUENCE [LARGE SCALE GENOMIC DNA]</scope>
    <source>
        <strain evidence="3">Wild caught</strain>
    </source>
</reference>
<dbReference type="OMA" id="MNTLRPC"/>
<dbReference type="PANTHER" id="PTHR12463:SF0">
    <property type="entry name" value="ALPHA-KETOGLUTARATE-DEPENDENT DIOXYGENASE ALKB HOMOLOG 4"/>
    <property type="match status" value="1"/>
</dbReference>
<dbReference type="Gene3D" id="2.60.120.590">
    <property type="entry name" value="Alpha-ketoglutarate-dependent dioxygenase AlkB-like"/>
    <property type="match status" value="1"/>
</dbReference>
<dbReference type="Ensembl" id="ENSLACT00000008718.1">
    <property type="protein sequence ID" value="ENSLACP00000008650.1"/>
    <property type="gene ID" value="ENSLACG00000007646.1"/>
</dbReference>